<keyword evidence="1" id="KW-0479">Metal-binding</keyword>
<proteinExistence type="predicted"/>
<dbReference type="EMBL" id="RFAR01000077">
    <property type="protein sequence ID" value="RMC93647.1"/>
    <property type="molecule type" value="Genomic_DNA"/>
</dbReference>
<dbReference type="Pfam" id="PF14696">
    <property type="entry name" value="Glyoxalase_5"/>
    <property type="match status" value="1"/>
</dbReference>
<accession>A0A454JEQ0</accession>
<dbReference type="AlphaFoldDB" id="A0A454JEQ0"/>
<evidence type="ECO:0000259" key="2">
    <source>
        <dbReference type="PROSITE" id="PS51819"/>
    </source>
</evidence>
<feature type="domain" description="VOC" evidence="2">
    <location>
        <begin position="18"/>
        <end position="135"/>
    </location>
</feature>
<keyword evidence="4" id="KW-1185">Reference proteome</keyword>
<dbReference type="InterPro" id="IPR037523">
    <property type="entry name" value="VOC_core"/>
</dbReference>
<dbReference type="GO" id="GO:0046872">
    <property type="term" value="F:metal ion binding"/>
    <property type="evidence" value="ECO:0007669"/>
    <property type="project" value="UniProtKB-KW"/>
</dbReference>
<gene>
    <name evidence="3" type="ORF">EAY64_16840</name>
</gene>
<dbReference type="InterPro" id="IPR029068">
    <property type="entry name" value="Glyas_Bleomycin-R_OHBP_Dase"/>
</dbReference>
<reference evidence="3 4" key="1">
    <citation type="submission" date="2018-10" db="EMBL/GenBank/DDBJ databases">
        <title>Draft genome sequence of Aquitalea MWU14-2217 isolated from a wild cranberry bog in Provincetown, Massachusetts.</title>
        <authorList>
            <person name="Ebadzadsahrai G."/>
            <person name="Soby S."/>
        </authorList>
    </citation>
    <scope>NUCLEOTIDE SEQUENCE [LARGE SCALE GENOMIC DNA]</scope>
    <source>
        <strain evidence="3 4">MWU14-2217</strain>
    </source>
</reference>
<dbReference type="Proteomes" id="UP000274139">
    <property type="component" value="Unassembled WGS sequence"/>
</dbReference>
<organism evidence="3 4">
    <name type="scientific">Aquitalea palustris</name>
    <dbReference type="NCBI Taxonomy" id="2480983"/>
    <lineage>
        <taxon>Bacteria</taxon>
        <taxon>Pseudomonadati</taxon>
        <taxon>Pseudomonadota</taxon>
        <taxon>Betaproteobacteria</taxon>
        <taxon>Neisseriales</taxon>
        <taxon>Chromobacteriaceae</taxon>
        <taxon>Aquitalea</taxon>
    </lineage>
</organism>
<dbReference type="CDD" id="cd08342">
    <property type="entry name" value="HPPD_N_like"/>
    <property type="match status" value="1"/>
</dbReference>
<protein>
    <submittedName>
        <fullName evidence="3">Glyoxalase</fullName>
    </submittedName>
</protein>
<dbReference type="SUPFAM" id="SSF54593">
    <property type="entry name" value="Glyoxalase/Bleomycin resistance protein/Dihydroxybiphenyl dioxygenase"/>
    <property type="match status" value="2"/>
</dbReference>
<sequence length="278" mass="30836">MSDTLPFTPLPNPMGTDGIEFVEFATSDPDALGQLLRAMGFRCTARHRSKQVLLYRQGDINFIVNAEPDSFAQHYAQQRGPSICAIALRVKDARAATLRARELGAWEVDMGSGVMELHIPAFQGVGGSLLYLVDRYGEHSIYDVDFLPLPAKEENEHASLDSIWQLTQSVPGERISDWQDFYQHLFGFVAGEEQPDRSGVLYSPCGKIRLLLQATQLEGALSEGLTAVTLSSIKLDHTLQHLQQQGLSLRQEQDGQQLVFQLEHATLLGFAIRQAEGN</sequence>
<dbReference type="PROSITE" id="PS51819">
    <property type="entry name" value="VOC"/>
    <property type="match status" value="1"/>
</dbReference>
<dbReference type="RefSeq" id="WP_103525901.1">
    <property type="nucleotide sequence ID" value="NZ_JAIZDC010000007.1"/>
</dbReference>
<dbReference type="Gene3D" id="3.10.180.10">
    <property type="entry name" value="2,3-Dihydroxybiphenyl 1,2-Dioxygenase, domain 1"/>
    <property type="match status" value="1"/>
</dbReference>
<name>A0A454JEQ0_9NEIS</name>
<evidence type="ECO:0000313" key="3">
    <source>
        <dbReference type="EMBL" id="RMC93647.1"/>
    </source>
</evidence>
<comment type="caution">
    <text evidence="3">The sequence shown here is derived from an EMBL/GenBank/DDBJ whole genome shotgun (WGS) entry which is preliminary data.</text>
</comment>
<dbReference type="InterPro" id="IPR041736">
    <property type="entry name" value="4OHPhenylPyrv_dOase_N"/>
</dbReference>
<evidence type="ECO:0000313" key="4">
    <source>
        <dbReference type="Proteomes" id="UP000274139"/>
    </source>
</evidence>
<evidence type="ECO:0000256" key="1">
    <source>
        <dbReference type="ARBA" id="ARBA00022723"/>
    </source>
</evidence>
<dbReference type="OrthoDB" id="9780241at2"/>